<dbReference type="AlphaFoldDB" id="A0A158RB33"/>
<dbReference type="PANTHER" id="PTHR44147:SF2">
    <property type="entry name" value="DEHYDROGENASE_REDUCTASE SDR FAMILY MEMBER 1"/>
    <property type="match status" value="1"/>
</dbReference>
<evidence type="ECO:0000313" key="4">
    <source>
        <dbReference type="Proteomes" id="UP000276776"/>
    </source>
</evidence>
<dbReference type="InterPro" id="IPR020904">
    <property type="entry name" value="Sc_DH/Rdtase_CS"/>
</dbReference>
<dbReference type="EMBL" id="UYYF01000269">
    <property type="protein sequence ID" value="VDM97415.1"/>
    <property type="molecule type" value="Genomic_DNA"/>
</dbReference>
<dbReference type="Pfam" id="PF00106">
    <property type="entry name" value="adh_short"/>
    <property type="match status" value="1"/>
</dbReference>
<dbReference type="PANTHER" id="PTHR44147">
    <property type="entry name" value="DEHYDROGENASE/REDUCTASE SDR FAMILY MEMBER 1"/>
    <property type="match status" value="1"/>
</dbReference>
<dbReference type="OMA" id="ATVSIWM"/>
<reference evidence="5" key="1">
    <citation type="submission" date="2016-04" db="UniProtKB">
        <authorList>
            <consortium name="WormBaseParasite"/>
        </authorList>
    </citation>
    <scope>IDENTIFICATION</scope>
</reference>
<dbReference type="Proteomes" id="UP000276776">
    <property type="component" value="Unassembled WGS sequence"/>
</dbReference>
<accession>A0A158RB33</accession>
<keyword evidence="1" id="KW-0560">Oxidoreductase</keyword>
<organism evidence="5">
    <name type="scientific">Thelazia callipaeda</name>
    <name type="common">Oriental eyeworm</name>
    <name type="synonym">Parasitic nematode</name>
    <dbReference type="NCBI Taxonomy" id="103827"/>
    <lineage>
        <taxon>Eukaryota</taxon>
        <taxon>Metazoa</taxon>
        <taxon>Ecdysozoa</taxon>
        <taxon>Nematoda</taxon>
        <taxon>Chromadorea</taxon>
        <taxon>Rhabditida</taxon>
        <taxon>Spirurina</taxon>
        <taxon>Spiruromorpha</taxon>
        <taxon>Thelazioidea</taxon>
        <taxon>Thelaziidae</taxon>
        <taxon>Thelazia</taxon>
    </lineage>
</organism>
<keyword evidence="4" id="KW-1185">Reference proteome</keyword>
<evidence type="ECO:0000256" key="2">
    <source>
        <dbReference type="RuleBase" id="RU000363"/>
    </source>
</evidence>
<dbReference type="InterPro" id="IPR036291">
    <property type="entry name" value="NAD(P)-bd_dom_sf"/>
</dbReference>
<evidence type="ECO:0000313" key="5">
    <source>
        <dbReference type="WBParaSite" id="TCLT_0000179101-mRNA-1"/>
    </source>
</evidence>
<evidence type="ECO:0000256" key="1">
    <source>
        <dbReference type="ARBA" id="ARBA00023002"/>
    </source>
</evidence>
<dbReference type="PRINTS" id="PR00080">
    <property type="entry name" value="SDRFAMILY"/>
</dbReference>
<comment type="similarity">
    <text evidence="2">Belongs to the short-chain dehydrogenases/reductases (SDR) family.</text>
</comment>
<name>A0A158RB33_THECL</name>
<protein>
    <submittedName>
        <fullName evidence="5">Dehydrogenase/reductase SDR family member 1</fullName>
    </submittedName>
</protein>
<dbReference type="InterPro" id="IPR002347">
    <property type="entry name" value="SDR_fam"/>
</dbReference>
<dbReference type="Gene3D" id="3.40.50.720">
    <property type="entry name" value="NAD(P)-binding Rossmann-like Domain"/>
    <property type="match status" value="1"/>
</dbReference>
<dbReference type="PRINTS" id="PR00081">
    <property type="entry name" value="GDHRDH"/>
</dbReference>
<dbReference type="PROSITE" id="PS00061">
    <property type="entry name" value="ADH_SHORT"/>
    <property type="match status" value="1"/>
</dbReference>
<evidence type="ECO:0000313" key="3">
    <source>
        <dbReference type="EMBL" id="VDM97415.1"/>
    </source>
</evidence>
<dbReference type="STRING" id="103827.A0A158RB33"/>
<dbReference type="GO" id="GO:0016491">
    <property type="term" value="F:oxidoreductase activity"/>
    <property type="evidence" value="ECO:0007669"/>
    <property type="project" value="UniProtKB-KW"/>
</dbReference>
<reference evidence="3 4" key="2">
    <citation type="submission" date="2018-11" db="EMBL/GenBank/DDBJ databases">
        <authorList>
            <consortium name="Pathogen Informatics"/>
        </authorList>
    </citation>
    <scope>NUCLEOTIDE SEQUENCE [LARGE SCALE GENOMIC DNA]</scope>
</reference>
<sequence>MLLSRCFLFGKRSSLYYGCNQQSVAAASNNARPAIKPLKNHVVLVTGGARGVGRGISMILGEAGATVYVTGRPKNLSSKKPTLDDTVNEITSKGGKAIAVFCDHSKDEEVKELFKKIAKDENNRLDVLVNNAFSGAQAVGENAGKKFYECDPSFWDEINNVGLRNAYICSVLASRMMVPRRKGLIINISSAAGIRYFFNVPYGVGKAAIDRMSADMAHELKDSNVAVVSLWPGTVKTEQSYDWLQSGKLSQLTQLPQAQIARMIKDGETPEFVGRAVLCLTCDDRVIRKTGCILLTADLCNEYLFIDNDGRIPSHMRSVSSALDFFGFRTAAKLVPRFLRIPATFLHLSSNKFYKL</sequence>
<proteinExistence type="inferred from homology"/>
<gene>
    <name evidence="3" type="ORF">TCLT_LOCUS1792</name>
</gene>
<dbReference type="WBParaSite" id="TCLT_0000179101-mRNA-1">
    <property type="protein sequence ID" value="TCLT_0000179101-mRNA-1"/>
    <property type="gene ID" value="TCLT_0000179101"/>
</dbReference>
<dbReference type="SUPFAM" id="SSF51735">
    <property type="entry name" value="NAD(P)-binding Rossmann-fold domains"/>
    <property type="match status" value="1"/>
</dbReference>
<dbReference type="OrthoDB" id="1933717at2759"/>